<dbReference type="RefSeq" id="WP_204804749.1">
    <property type="nucleotide sequence ID" value="NZ_JACSNX010000016.1"/>
</dbReference>
<dbReference type="InterPro" id="IPR045620">
    <property type="entry name" value="DUF6442"/>
</dbReference>
<accession>A0ABS2FXX2</accession>
<sequence>MEEKLSREEILEKSRQENRKGDERERTIRMEGESFSLLFTLLMGLILLFWKRAHGLPHEDVMCMFWTACVANRVYRLTRRQDTSDIVTLLISLALLIWNLVKFFQMT</sequence>
<reference evidence="3 4" key="1">
    <citation type="journal article" date="2021" name="Sci. Rep.">
        <title>The distribution of antibiotic resistance genes in chicken gut microbiota commensals.</title>
        <authorList>
            <person name="Juricova H."/>
            <person name="Matiasovicova J."/>
            <person name="Kubasova T."/>
            <person name="Cejkova D."/>
            <person name="Rychlik I."/>
        </authorList>
    </citation>
    <scope>NUCLEOTIDE SEQUENCE [LARGE SCALE GENOMIC DNA]</scope>
    <source>
        <strain evidence="3 4">An411</strain>
    </source>
</reference>
<organism evidence="3 4">
    <name type="scientific">Oscillibacter valericigenes</name>
    <dbReference type="NCBI Taxonomy" id="351091"/>
    <lineage>
        <taxon>Bacteria</taxon>
        <taxon>Bacillati</taxon>
        <taxon>Bacillota</taxon>
        <taxon>Clostridia</taxon>
        <taxon>Eubacteriales</taxon>
        <taxon>Oscillospiraceae</taxon>
        <taxon>Oscillibacter</taxon>
    </lineage>
</organism>
<keyword evidence="2" id="KW-0472">Membrane</keyword>
<evidence type="ECO:0000313" key="4">
    <source>
        <dbReference type="Proteomes" id="UP000719500"/>
    </source>
</evidence>
<dbReference type="EMBL" id="JACSNX010000016">
    <property type="protein sequence ID" value="MBM6851757.1"/>
    <property type="molecule type" value="Genomic_DNA"/>
</dbReference>
<evidence type="ECO:0000256" key="1">
    <source>
        <dbReference type="SAM" id="MobiDB-lite"/>
    </source>
</evidence>
<keyword evidence="4" id="KW-1185">Reference proteome</keyword>
<feature type="transmembrane region" description="Helical" evidence="2">
    <location>
        <begin position="34"/>
        <end position="50"/>
    </location>
</feature>
<keyword evidence="2" id="KW-1133">Transmembrane helix</keyword>
<feature type="transmembrane region" description="Helical" evidence="2">
    <location>
        <begin position="86"/>
        <end position="104"/>
    </location>
</feature>
<feature type="region of interest" description="Disordered" evidence="1">
    <location>
        <begin position="1"/>
        <end position="25"/>
    </location>
</feature>
<comment type="caution">
    <text evidence="3">The sequence shown here is derived from an EMBL/GenBank/DDBJ whole genome shotgun (WGS) entry which is preliminary data.</text>
</comment>
<evidence type="ECO:0008006" key="5">
    <source>
        <dbReference type="Google" id="ProtNLM"/>
    </source>
</evidence>
<proteinExistence type="predicted"/>
<gene>
    <name evidence="3" type="ORF">H9X91_09950</name>
</gene>
<name>A0ABS2FXX2_9FIRM</name>
<evidence type="ECO:0000256" key="2">
    <source>
        <dbReference type="SAM" id="Phobius"/>
    </source>
</evidence>
<keyword evidence="2" id="KW-0812">Transmembrane</keyword>
<protein>
    <recommendedName>
        <fullName evidence="5">Transporter</fullName>
    </recommendedName>
</protein>
<evidence type="ECO:0000313" key="3">
    <source>
        <dbReference type="EMBL" id="MBM6851757.1"/>
    </source>
</evidence>
<dbReference type="Pfam" id="PF20040">
    <property type="entry name" value="DUF6442"/>
    <property type="match status" value="1"/>
</dbReference>
<dbReference type="Proteomes" id="UP000719500">
    <property type="component" value="Unassembled WGS sequence"/>
</dbReference>